<evidence type="ECO:0000313" key="1">
    <source>
        <dbReference type="EMBL" id="MEE2001343.1"/>
    </source>
</evidence>
<proteinExistence type="predicted"/>
<dbReference type="InterPro" id="IPR029032">
    <property type="entry name" value="AhpD-like"/>
</dbReference>
<gene>
    <name evidence="1" type="ORF">QWY20_07750</name>
</gene>
<dbReference type="Proteomes" id="UP001336314">
    <property type="component" value="Unassembled WGS sequence"/>
</dbReference>
<protein>
    <recommendedName>
        <fullName evidence="3">Carboxymuconolactone decarboxylase-like domain-containing protein</fullName>
    </recommendedName>
</protein>
<dbReference type="SUPFAM" id="SSF69118">
    <property type="entry name" value="AhpD-like"/>
    <property type="match status" value="1"/>
</dbReference>
<sequence length="184" mass="20061">MIRYLLNKMLLTLKKRYHYDVRYQQDILQADLAAFLKFIGFQTMATHSGPVPLDALYAARIGALLSEDCGPCTQLAVDLALEAGVAPTIIQAIVQRDVAALPTEVALVVNFTELVLTRKPEADALREGILALWGQQGLIALAFAISAYRVYPALKYTLGYGKACSQVVVDHQALVPKVSDDLSA</sequence>
<organism evidence="1 2">
    <name type="scientific">Alkalimonas cellulosilytica</name>
    <dbReference type="NCBI Taxonomy" id="3058395"/>
    <lineage>
        <taxon>Bacteria</taxon>
        <taxon>Pseudomonadati</taxon>
        <taxon>Pseudomonadota</taxon>
        <taxon>Gammaproteobacteria</taxon>
        <taxon>Alkalimonas</taxon>
    </lineage>
</organism>
<accession>A0ABU7J4B3</accession>
<comment type="caution">
    <text evidence="1">The sequence shown here is derived from an EMBL/GenBank/DDBJ whole genome shotgun (WGS) entry which is preliminary data.</text>
</comment>
<dbReference type="EMBL" id="JAUHLI010000006">
    <property type="protein sequence ID" value="MEE2001343.1"/>
    <property type="molecule type" value="Genomic_DNA"/>
</dbReference>
<reference evidence="1 2" key="1">
    <citation type="submission" date="2023-07" db="EMBL/GenBank/DDBJ databases">
        <title>Alkalimonas sp., MEB108 novel, alkaliphilic bacterium isolated from Lonar Lake, India.</title>
        <authorList>
            <person name="Joshi A."/>
            <person name="Thite S."/>
        </authorList>
    </citation>
    <scope>NUCLEOTIDE SEQUENCE [LARGE SCALE GENOMIC DNA]</scope>
    <source>
        <strain evidence="1 2">MEB108</strain>
    </source>
</reference>
<evidence type="ECO:0000313" key="2">
    <source>
        <dbReference type="Proteomes" id="UP001336314"/>
    </source>
</evidence>
<evidence type="ECO:0008006" key="3">
    <source>
        <dbReference type="Google" id="ProtNLM"/>
    </source>
</evidence>
<keyword evidence="2" id="KW-1185">Reference proteome</keyword>
<dbReference type="RefSeq" id="WP_330128444.1">
    <property type="nucleotide sequence ID" value="NZ_JAUHLI010000006.1"/>
</dbReference>
<name>A0ABU7J4B3_9GAMM</name>